<feature type="compositionally biased region" description="Gly residues" evidence="7">
    <location>
        <begin position="629"/>
        <end position="649"/>
    </location>
</feature>
<dbReference type="GO" id="GO:0008889">
    <property type="term" value="F:glycerophosphodiester phosphodiesterase activity"/>
    <property type="evidence" value="ECO:0007669"/>
    <property type="project" value="UniProtKB-EC"/>
</dbReference>
<evidence type="ECO:0000256" key="4">
    <source>
        <dbReference type="ARBA" id="ARBA00022798"/>
    </source>
</evidence>
<protein>
    <recommendedName>
        <fullName evidence="2">glycerophosphodiester phosphodiesterase</fullName>
        <ecNumber evidence="2">3.1.4.46</ecNumber>
    </recommendedName>
</protein>
<dbReference type="GO" id="GO:0006629">
    <property type="term" value="P:lipid metabolic process"/>
    <property type="evidence" value="ECO:0007669"/>
    <property type="project" value="InterPro"/>
</dbReference>
<feature type="compositionally biased region" description="Basic and acidic residues" evidence="7">
    <location>
        <begin position="705"/>
        <end position="723"/>
    </location>
</feature>
<dbReference type="Proteomes" id="UP000613740">
    <property type="component" value="Unassembled WGS sequence"/>
</dbReference>
<evidence type="ECO:0000256" key="7">
    <source>
        <dbReference type="SAM" id="MobiDB-lite"/>
    </source>
</evidence>
<feature type="region of interest" description="Disordered" evidence="7">
    <location>
        <begin position="116"/>
        <end position="137"/>
    </location>
</feature>
<evidence type="ECO:0000256" key="5">
    <source>
        <dbReference type="ARBA" id="ARBA00022801"/>
    </source>
</evidence>
<dbReference type="GO" id="GO:0006071">
    <property type="term" value="P:glycerol metabolic process"/>
    <property type="evidence" value="ECO:0007669"/>
    <property type="project" value="UniProtKB-KW"/>
</dbReference>
<comment type="caution">
    <text evidence="10">The sequence shown here is derived from an EMBL/GenBank/DDBJ whole genome shotgun (WGS) entry which is preliminary data.</text>
</comment>
<dbReference type="InterPro" id="IPR030395">
    <property type="entry name" value="GP_PDE_dom"/>
</dbReference>
<comment type="catalytic activity">
    <reaction evidence="6">
        <text>a sn-glycero-3-phosphodiester + H2O = an alcohol + sn-glycerol 3-phosphate + H(+)</text>
        <dbReference type="Rhea" id="RHEA:12969"/>
        <dbReference type="ChEBI" id="CHEBI:15377"/>
        <dbReference type="ChEBI" id="CHEBI:15378"/>
        <dbReference type="ChEBI" id="CHEBI:30879"/>
        <dbReference type="ChEBI" id="CHEBI:57597"/>
        <dbReference type="ChEBI" id="CHEBI:83408"/>
        <dbReference type="EC" id="3.1.4.46"/>
    </reaction>
</comment>
<dbReference type="Pfam" id="PF03009">
    <property type="entry name" value="GDPD"/>
    <property type="match status" value="1"/>
</dbReference>
<evidence type="ECO:0000256" key="3">
    <source>
        <dbReference type="ARBA" id="ARBA00022729"/>
    </source>
</evidence>
<comment type="similarity">
    <text evidence="1">Belongs to the glycerophosphoryl diester phosphodiesterase family.</text>
</comment>
<keyword evidence="5" id="KW-0378">Hydrolase</keyword>
<dbReference type="InterPro" id="IPR017946">
    <property type="entry name" value="PLC-like_Pdiesterase_TIM-brl"/>
</dbReference>
<evidence type="ECO:0000313" key="11">
    <source>
        <dbReference type="Proteomes" id="UP000613740"/>
    </source>
</evidence>
<keyword evidence="11" id="KW-1185">Reference proteome</keyword>
<dbReference type="EC" id="3.1.4.46" evidence="2"/>
<evidence type="ECO:0000256" key="2">
    <source>
        <dbReference type="ARBA" id="ARBA00012247"/>
    </source>
</evidence>
<feature type="compositionally biased region" description="Low complexity" evidence="7">
    <location>
        <begin position="51"/>
        <end position="74"/>
    </location>
</feature>
<dbReference type="OrthoDB" id="1058301at2759"/>
<dbReference type="SUPFAM" id="SSF51695">
    <property type="entry name" value="PLC-like phosphodiesterases"/>
    <property type="match status" value="1"/>
</dbReference>
<sequence>MALLAACLTLTVSWMRSAVDRSVDPVDLRTQVQGRGPDASRVSLNSPAVRSGSSQDGDSSSSSQGVSAAQHQVSGQGNPRAKPDMLQLLAEAELQPVVMATSGSTAQDHREVTVSATSGNGAAAASTSLSELDEGAGVSPPLEAAPPGGLAVAAAGSSSAARAPRRGRPPPFAIAHRGASAELPEHTKEGYMKAIEEGADFIECDVVLTRDLVPLCRHEPDLASSTDALAKFPDRRRTYVIDGEALTGVFSVDLTAAEVAQLRAVQPWPFRDQSHNGRYAVATLADYLHIARSANRSVGIYPETKHPTWTNALPAVRAANTTLEDILLGALAAAGFDSALGSPGWRQRPVFLQSFEAASLRYMARRSCAPGILLLGDWEDWVAPDSNRTLAQLTTDESLAEISSWAAGLGMSKSSLVRWQPEAAAGSAAAAAAAANATGHQAAAHVLDTHGAGAGVDAAVTAVSKTAATSAVKHRRRLRAAVGKAAVVTAAATAAGRSSGVAVAAASTSAAAPNTGRYVSTGVAERAQSHRLQVHAYTLRPEPQFFLPHLTEHVRSREQPPPPLAPVVPGANATVADEYELFLEEVVALDGLFADHMPSLQQWLRQHQLGRSPLLAQLSPQQAAAVEAGGSGRGGAGGRGGSGGKGGRGQKGRHNESGGQQAQGRGRAGSGKEVATRPGVLGAGGGVDAVEMMDIEAKVGGGVSGRREVRADRGSGQGGRERGGAYGGAGNSAGGASGGGGKYQPRVLENGLRCEAFRGAGAGNRQFQGR</sequence>
<feature type="compositionally biased region" description="Low complexity" evidence="7">
    <location>
        <begin position="116"/>
        <end position="130"/>
    </location>
</feature>
<evidence type="ECO:0000256" key="6">
    <source>
        <dbReference type="ARBA" id="ARBA00047512"/>
    </source>
</evidence>
<feature type="region of interest" description="Disordered" evidence="7">
    <location>
        <begin position="620"/>
        <end position="685"/>
    </location>
</feature>
<evidence type="ECO:0000259" key="9">
    <source>
        <dbReference type="PROSITE" id="PS51704"/>
    </source>
</evidence>
<feature type="compositionally biased region" description="Gly residues" evidence="7">
    <location>
        <begin position="724"/>
        <end position="742"/>
    </location>
</feature>
<accession>A0A835WJ07</accession>
<dbReference type="EMBL" id="JAEHOD010000018">
    <property type="protein sequence ID" value="KAG2448316.1"/>
    <property type="molecule type" value="Genomic_DNA"/>
</dbReference>
<organism evidence="10 11">
    <name type="scientific">Chlamydomonas schloesseri</name>
    <dbReference type="NCBI Taxonomy" id="2026947"/>
    <lineage>
        <taxon>Eukaryota</taxon>
        <taxon>Viridiplantae</taxon>
        <taxon>Chlorophyta</taxon>
        <taxon>core chlorophytes</taxon>
        <taxon>Chlorophyceae</taxon>
        <taxon>CS clade</taxon>
        <taxon>Chlamydomonadales</taxon>
        <taxon>Chlamydomonadaceae</taxon>
        <taxon>Chlamydomonas</taxon>
    </lineage>
</organism>
<name>A0A835WJ07_9CHLO</name>
<feature type="domain" description="GP-PDE" evidence="9">
    <location>
        <begin position="171"/>
        <end position="466"/>
    </location>
</feature>
<feature type="chain" id="PRO_5033036411" description="glycerophosphodiester phosphodiesterase" evidence="8">
    <location>
        <begin position="19"/>
        <end position="770"/>
    </location>
</feature>
<proteinExistence type="inferred from homology"/>
<keyword evidence="3 8" id="KW-0732">Signal</keyword>
<dbReference type="AlphaFoldDB" id="A0A835WJ07"/>
<feature type="signal peptide" evidence="8">
    <location>
        <begin position="1"/>
        <end position="18"/>
    </location>
</feature>
<reference evidence="10" key="1">
    <citation type="journal article" date="2020" name="bioRxiv">
        <title>Comparative genomics of Chlamydomonas.</title>
        <authorList>
            <person name="Craig R.J."/>
            <person name="Hasan A.R."/>
            <person name="Ness R.W."/>
            <person name="Keightley P.D."/>
        </authorList>
    </citation>
    <scope>NUCLEOTIDE SEQUENCE</scope>
    <source>
        <strain evidence="10">CCAP 11/173</strain>
    </source>
</reference>
<feature type="region of interest" description="Disordered" evidence="7">
    <location>
        <begin position="702"/>
        <end position="744"/>
    </location>
</feature>
<dbReference type="PANTHER" id="PTHR43620">
    <property type="entry name" value="GLYCEROPHOSPHORYL DIESTER PHOSPHODIESTERASE"/>
    <property type="match status" value="1"/>
</dbReference>
<feature type="region of interest" description="Disordered" evidence="7">
    <location>
        <begin position="29"/>
        <end position="81"/>
    </location>
</feature>
<gene>
    <name evidence="10" type="ORF">HYH02_006900</name>
</gene>
<evidence type="ECO:0000313" key="10">
    <source>
        <dbReference type="EMBL" id="KAG2448316.1"/>
    </source>
</evidence>
<dbReference type="PROSITE" id="PS51704">
    <property type="entry name" value="GP_PDE"/>
    <property type="match status" value="1"/>
</dbReference>
<evidence type="ECO:0000256" key="1">
    <source>
        <dbReference type="ARBA" id="ARBA00007277"/>
    </source>
</evidence>
<dbReference type="PANTHER" id="PTHR43620:SF7">
    <property type="entry name" value="GLYCEROPHOSPHODIESTER PHOSPHODIESTERASE GDPD5-RELATED"/>
    <property type="match status" value="1"/>
</dbReference>
<keyword evidence="4" id="KW-0319">Glycerol metabolism</keyword>
<dbReference type="Gene3D" id="3.20.20.190">
    <property type="entry name" value="Phosphatidylinositol (PI) phosphodiesterase"/>
    <property type="match status" value="1"/>
</dbReference>
<evidence type="ECO:0000256" key="8">
    <source>
        <dbReference type="SAM" id="SignalP"/>
    </source>
</evidence>